<evidence type="ECO:0000256" key="2">
    <source>
        <dbReference type="ARBA" id="ARBA00022737"/>
    </source>
</evidence>
<feature type="compositionally biased region" description="Basic and acidic residues" evidence="6">
    <location>
        <begin position="349"/>
        <end position="369"/>
    </location>
</feature>
<feature type="domain" description="C2H2-type" evidence="7">
    <location>
        <begin position="161"/>
        <end position="188"/>
    </location>
</feature>
<evidence type="ECO:0000256" key="3">
    <source>
        <dbReference type="ARBA" id="ARBA00022771"/>
    </source>
</evidence>
<dbReference type="Gene3D" id="3.30.160.60">
    <property type="entry name" value="Classic Zinc Finger"/>
    <property type="match status" value="3"/>
</dbReference>
<dbReference type="EnsemblMetazoa" id="AFAF014382-RA">
    <property type="protein sequence ID" value="AFAF014382-PA"/>
    <property type="gene ID" value="AFAF014382"/>
</dbReference>
<proteinExistence type="predicted"/>
<dbReference type="GO" id="GO:0005634">
    <property type="term" value="C:nucleus"/>
    <property type="evidence" value="ECO:0007669"/>
    <property type="project" value="TreeGrafter"/>
</dbReference>
<sequence length="428" mass="48747">MLKRMAHDAGTTSSKQRVSRVSYECKKCHKVVFSKSHKQFHDEVHRSSRHACSQCNKTYVHMRDLELHRKVHDAERHHCTRCTVSFDTAKLLQEHKESKHTPKEKFACELCPLKFTLKGNLTKHFLVHKANQSFSCEECGKTFLRKNALKHHLLSHRAKGYQCQTCGKEFIDVRNLERHLKTHSRLKGFKCSICGVTSTRRDNIVRHAKSFHPDSDLKLIVHANNNIHSGQIDAIKREAHASAKPETSKSANRISVIQVIGTPKTPITLSHKQDEPMQANVKSPMRDTSHLTALANVRQESAKASFNARLDNLEIYRKILKRATIASSNSSQNMPAETVQFNVQTNDSDTDKRHSLASDDLDKYNKPNEEYSASDCASGNVSSDLNEMNTSPTDGLVSINNFCEVHWRKRTSQYFITNRKVQTDHSIV</sequence>
<dbReference type="Pfam" id="PF00096">
    <property type="entry name" value="zf-C2H2"/>
    <property type="match status" value="3"/>
</dbReference>
<dbReference type="Pfam" id="PF13894">
    <property type="entry name" value="zf-C2H2_4"/>
    <property type="match status" value="1"/>
</dbReference>
<accession>A0A182QPP6</accession>
<feature type="domain" description="C2H2-type" evidence="7">
    <location>
        <begin position="23"/>
        <end position="50"/>
    </location>
</feature>
<keyword evidence="2" id="KW-0677">Repeat</keyword>
<reference evidence="9" key="1">
    <citation type="submission" date="2014-01" db="EMBL/GenBank/DDBJ databases">
        <title>The Genome Sequence of Anopheles farauti FAR1 (V2).</title>
        <authorList>
            <consortium name="The Broad Institute Genomics Platform"/>
            <person name="Neafsey D.E."/>
            <person name="Besansky N."/>
            <person name="Howell P."/>
            <person name="Walton C."/>
            <person name="Young S.K."/>
            <person name="Zeng Q."/>
            <person name="Gargeya S."/>
            <person name="Fitzgerald M."/>
            <person name="Haas B."/>
            <person name="Abouelleil A."/>
            <person name="Allen A.W."/>
            <person name="Alvarado L."/>
            <person name="Arachchi H.M."/>
            <person name="Berlin A.M."/>
            <person name="Chapman S.B."/>
            <person name="Gainer-Dewar J."/>
            <person name="Goldberg J."/>
            <person name="Griggs A."/>
            <person name="Gujja S."/>
            <person name="Hansen M."/>
            <person name="Howarth C."/>
            <person name="Imamovic A."/>
            <person name="Ireland A."/>
            <person name="Larimer J."/>
            <person name="McCowan C."/>
            <person name="Murphy C."/>
            <person name="Pearson M."/>
            <person name="Poon T.W."/>
            <person name="Priest M."/>
            <person name="Roberts A."/>
            <person name="Saif S."/>
            <person name="Shea T."/>
            <person name="Sisk P."/>
            <person name="Sykes S."/>
            <person name="Wortman J."/>
            <person name="Nusbaum C."/>
            <person name="Birren B."/>
        </authorList>
    </citation>
    <scope>NUCLEOTIDE SEQUENCE [LARGE SCALE GENOMIC DNA]</scope>
    <source>
        <strain evidence="9">FAR1</strain>
    </source>
</reference>
<keyword evidence="4" id="KW-0862">Zinc</keyword>
<keyword evidence="1" id="KW-0479">Metal-binding</keyword>
<dbReference type="Proteomes" id="UP000075886">
    <property type="component" value="Unassembled WGS sequence"/>
</dbReference>
<dbReference type="PROSITE" id="PS00028">
    <property type="entry name" value="ZINC_FINGER_C2H2_1"/>
    <property type="match status" value="4"/>
</dbReference>
<dbReference type="InterPro" id="IPR036236">
    <property type="entry name" value="Znf_C2H2_sf"/>
</dbReference>
<feature type="domain" description="C2H2-type" evidence="7">
    <location>
        <begin position="134"/>
        <end position="161"/>
    </location>
</feature>
<dbReference type="SUPFAM" id="SSF57667">
    <property type="entry name" value="beta-beta-alpha zinc fingers"/>
    <property type="match status" value="4"/>
</dbReference>
<dbReference type="GO" id="GO:0008270">
    <property type="term" value="F:zinc ion binding"/>
    <property type="evidence" value="ECO:0007669"/>
    <property type="project" value="UniProtKB-KW"/>
</dbReference>
<dbReference type="Pfam" id="PF13912">
    <property type="entry name" value="zf-C2H2_6"/>
    <property type="match status" value="1"/>
</dbReference>
<dbReference type="PANTHER" id="PTHR24409:SF295">
    <property type="entry name" value="AZ2-RELATED"/>
    <property type="match status" value="1"/>
</dbReference>
<dbReference type="STRING" id="69004.A0A182QPP6"/>
<evidence type="ECO:0000256" key="5">
    <source>
        <dbReference type="PROSITE-ProRule" id="PRU00042"/>
    </source>
</evidence>
<evidence type="ECO:0000313" key="8">
    <source>
        <dbReference type="EnsemblMetazoa" id="AFAF014382-PA"/>
    </source>
</evidence>
<dbReference type="VEuPathDB" id="VectorBase:AFAF014382"/>
<keyword evidence="3 5" id="KW-0863">Zinc-finger</keyword>
<evidence type="ECO:0000259" key="7">
    <source>
        <dbReference type="PROSITE" id="PS50157"/>
    </source>
</evidence>
<dbReference type="FunFam" id="3.30.160.60:FF:000100">
    <property type="entry name" value="Zinc finger 45-like"/>
    <property type="match status" value="2"/>
</dbReference>
<dbReference type="GO" id="GO:0000981">
    <property type="term" value="F:DNA-binding transcription factor activity, RNA polymerase II-specific"/>
    <property type="evidence" value="ECO:0007669"/>
    <property type="project" value="TreeGrafter"/>
</dbReference>
<dbReference type="AlphaFoldDB" id="A0A182QPP6"/>
<feature type="region of interest" description="Disordered" evidence="6">
    <location>
        <begin position="342"/>
        <end position="379"/>
    </location>
</feature>
<dbReference type="PANTHER" id="PTHR24409">
    <property type="entry name" value="ZINC FINGER PROTEIN 142"/>
    <property type="match status" value="1"/>
</dbReference>
<evidence type="ECO:0000313" key="9">
    <source>
        <dbReference type="Proteomes" id="UP000075886"/>
    </source>
</evidence>
<name>A0A182QPP6_9DIPT</name>
<dbReference type="PROSITE" id="PS50157">
    <property type="entry name" value="ZINC_FINGER_C2H2_2"/>
    <property type="match status" value="7"/>
</dbReference>
<dbReference type="EMBL" id="AXCN02001957">
    <property type="status" value="NOT_ANNOTATED_CDS"/>
    <property type="molecule type" value="Genomic_DNA"/>
</dbReference>
<dbReference type="InterPro" id="IPR013087">
    <property type="entry name" value="Znf_C2H2_type"/>
</dbReference>
<evidence type="ECO:0000256" key="1">
    <source>
        <dbReference type="ARBA" id="ARBA00022723"/>
    </source>
</evidence>
<evidence type="ECO:0000256" key="4">
    <source>
        <dbReference type="ARBA" id="ARBA00022833"/>
    </source>
</evidence>
<protein>
    <recommendedName>
        <fullName evidence="7">C2H2-type domain-containing protein</fullName>
    </recommendedName>
</protein>
<feature type="domain" description="C2H2-type" evidence="7">
    <location>
        <begin position="50"/>
        <end position="77"/>
    </location>
</feature>
<feature type="domain" description="C2H2-type" evidence="7">
    <location>
        <begin position="106"/>
        <end position="133"/>
    </location>
</feature>
<dbReference type="SMART" id="SM00355">
    <property type="entry name" value="ZnF_C2H2"/>
    <property type="match status" value="7"/>
</dbReference>
<feature type="domain" description="C2H2-type" evidence="7">
    <location>
        <begin position="189"/>
        <end position="217"/>
    </location>
</feature>
<reference evidence="8" key="2">
    <citation type="submission" date="2020-05" db="UniProtKB">
        <authorList>
            <consortium name="EnsemblMetazoa"/>
        </authorList>
    </citation>
    <scope>IDENTIFICATION</scope>
    <source>
        <strain evidence="8">FAR1</strain>
    </source>
</reference>
<evidence type="ECO:0000256" key="6">
    <source>
        <dbReference type="SAM" id="MobiDB-lite"/>
    </source>
</evidence>
<feature type="domain" description="C2H2-type" evidence="7">
    <location>
        <begin position="77"/>
        <end position="105"/>
    </location>
</feature>
<dbReference type="GO" id="GO:0000977">
    <property type="term" value="F:RNA polymerase II transcription regulatory region sequence-specific DNA binding"/>
    <property type="evidence" value="ECO:0007669"/>
    <property type="project" value="TreeGrafter"/>
</dbReference>
<keyword evidence="9" id="KW-1185">Reference proteome</keyword>
<organism evidence="8 9">
    <name type="scientific">Anopheles farauti</name>
    <dbReference type="NCBI Taxonomy" id="69004"/>
    <lineage>
        <taxon>Eukaryota</taxon>
        <taxon>Metazoa</taxon>
        <taxon>Ecdysozoa</taxon>
        <taxon>Arthropoda</taxon>
        <taxon>Hexapoda</taxon>
        <taxon>Insecta</taxon>
        <taxon>Pterygota</taxon>
        <taxon>Neoptera</taxon>
        <taxon>Endopterygota</taxon>
        <taxon>Diptera</taxon>
        <taxon>Nematocera</taxon>
        <taxon>Culicoidea</taxon>
        <taxon>Culicidae</taxon>
        <taxon>Anophelinae</taxon>
        <taxon>Anopheles</taxon>
    </lineage>
</organism>